<proteinExistence type="predicted"/>
<dbReference type="GO" id="GO:0008202">
    <property type="term" value="P:steroid metabolic process"/>
    <property type="evidence" value="ECO:0007669"/>
    <property type="project" value="TreeGrafter"/>
</dbReference>
<dbReference type="STRING" id="42156.A0A3P6SCC5"/>
<dbReference type="InterPro" id="IPR036291">
    <property type="entry name" value="NAD(P)-bd_dom_sf"/>
</dbReference>
<keyword evidence="2" id="KW-1185">Reference proteome</keyword>
<reference evidence="1 2" key="1">
    <citation type="submission" date="2018-08" db="EMBL/GenBank/DDBJ databases">
        <authorList>
            <person name="Laetsch R D."/>
            <person name="Stevens L."/>
            <person name="Kumar S."/>
            <person name="Blaxter L. M."/>
        </authorList>
    </citation>
    <scope>NUCLEOTIDE SEQUENCE [LARGE SCALE GENOMIC DNA]</scope>
</reference>
<dbReference type="Pfam" id="PF00106">
    <property type="entry name" value="adh_short"/>
    <property type="match status" value="1"/>
</dbReference>
<dbReference type="GO" id="GO:0016491">
    <property type="term" value="F:oxidoreductase activity"/>
    <property type="evidence" value="ECO:0007669"/>
    <property type="project" value="TreeGrafter"/>
</dbReference>
<protein>
    <submittedName>
        <fullName evidence="1">Uncharacterized protein</fullName>
    </submittedName>
</protein>
<dbReference type="EMBL" id="UYRX01000021">
    <property type="protein sequence ID" value="VDK69439.1"/>
    <property type="molecule type" value="Genomic_DNA"/>
</dbReference>
<dbReference type="OMA" id="LAITEHM"/>
<accession>A0A3P6SCC5</accession>
<dbReference type="PANTHER" id="PTHR43313">
    <property type="entry name" value="SHORT-CHAIN DEHYDROGENASE/REDUCTASE FAMILY 9C"/>
    <property type="match status" value="1"/>
</dbReference>
<name>A0A3P6SCC5_LITSI</name>
<dbReference type="Gene3D" id="3.40.50.720">
    <property type="entry name" value="NAD(P)-binding Rossmann-like Domain"/>
    <property type="match status" value="1"/>
</dbReference>
<gene>
    <name evidence="1" type="ORF">NLS_LOCUS778</name>
</gene>
<organism evidence="1 2">
    <name type="scientific">Litomosoides sigmodontis</name>
    <name type="common">Filarial nematode worm</name>
    <dbReference type="NCBI Taxonomy" id="42156"/>
    <lineage>
        <taxon>Eukaryota</taxon>
        <taxon>Metazoa</taxon>
        <taxon>Ecdysozoa</taxon>
        <taxon>Nematoda</taxon>
        <taxon>Chromadorea</taxon>
        <taxon>Rhabditida</taxon>
        <taxon>Spirurina</taxon>
        <taxon>Spiruromorpha</taxon>
        <taxon>Filarioidea</taxon>
        <taxon>Onchocercidae</taxon>
        <taxon>Litomosoides</taxon>
    </lineage>
</organism>
<dbReference type="OrthoDB" id="2102561at2759"/>
<dbReference type="SUPFAM" id="SSF51735">
    <property type="entry name" value="NAD(P)-binding Rossmann-fold domains"/>
    <property type="match status" value="1"/>
</dbReference>
<dbReference type="AlphaFoldDB" id="A0A3P6SCC5"/>
<dbReference type="PANTHER" id="PTHR43313:SF7">
    <property type="entry name" value="17-BETA-HYDROXYSTEROID DEHYDROGENASE TYPE 6"/>
    <property type="match status" value="1"/>
</dbReference>
<sequence>MFLLTVLFVALLLLYMIYGLLDRKLTMSEIDRKAVLITGCGSGFGRDLVGRCLQNGLTVFAGCKFESNLNDLEESYGSVSQGGLYAFHMDVTDDESVRKSKKIVDSILQERNLVLHAVINNAGIRGNQFYDDFLVLDDYKEVWDVNVYGVIRVTHAFRSLIKKSRYELEPFGVFVTVLFPGSFQTGLHVTEDLHEMVDVVWNRSSQEIRNEYGNDFNMKAKAFVDKTLSKLLSKDTTRVIDTYYEAIVAKRPKLSYRIGWDASFICVCKFTWDLELQNFYASSLFQLLSLFIPAAMGTVSSYEDFNEMV</sequence>
<dbReference type="Proteomes" id="UP000277928">
    <property type="component" value="Unassembled WGS sequence"/>
</dbReference>
<dbReference type="InterPro" id="IPR002347">
    <property type="entry name" value="SDR_fam"/>
</dbReference>
<evidence type="ECO:0000313" key="2">
    <source>
        <dbReference type="Proteomes" id="UP000277928"/>
    </source>
</evidence>
<evidence type="ECO:0000313" key="1">
    <source>
        <dbReference type="EMBL" id="VDK69439.1"/>
    </source>
</evidence>